<evidence type="ECO:0000259" key="1">
    <source>
        <dbReference type="PROSITE" id="PS51833"/>
    </source>
</evidence>
<name>A0A323UXQ8_9RHOO</name>
<dbReference type="RefSeq" id="WP_110524555.1">
    <property type="nucleotide sequence ID" value="NZ_QKOE01000006.1"/>
</dbReference>
<reference evidence="2 3" key="1">
    <citation type="submission" date="2018-06" db="EMBL/GenBank/DDBJ databases">
        <title>Azoarcus communis strain SWub3 genome.</title>
        <authorList>
            <person name="Zorraquino Salvo V."/>
            <person name="Toubiana D."/>
            <person name="Blumwald E."/>
        </authorList>
    </citation>
    <scope>NUCLEOTIDE SEQUENCE [LARGE SCALE GENOMIC DNA]</scope>
    <source>
        <strain evidence="2 3">SWub3</strain>
    </source>
</reference>
<dbReference type="InterPro" id="IPR013976">
    <property type="entry name" value="HDOD"/>
</dbReference>
<keyword evidence="2" id="KW-0418">Kinase</keyword>
<dbReference type="EMBL" id="QKOE01000006">
    <property type="protein sequence ID" value="PZA16683.1"/>
    <property type="molecule type" value="Genomic_DNA"/>
</dbReference>
<dbReference type="Proteomes" id="UP000248259">
    <property type="component" value="Unassembled WGS sequence"/>
</dbReference>
<dbReference type="PANTHER" id="PTHR33525:SF3">
    <property type="entry name" value="RIBONUCLEASE Y"/>
    <property type="match status" value="1"/>
</dbReference>
<sequence length="286" mass="32598">MALIHKPLPSVESYVDFFSHQALPVLRHTVRAFENLHENLDQVSGKQIASIVLGDPLMTMKLLSYLETHRRSSQNHDITTIDRAIIMMGIQPFFDNFRELTTVEDVLAHHPRALIGVLKVIGRARKAAHYAREWAVIRHDLDVDEITVAALLREATDIVCWIFAPELTQRVYAMQQANRSLRSADAQREVFGATAREIQLALIRAWKLPDLLVQLLDNSQTDNPRIRTITLAADFARHVAHGWDDAALPDDVREIASLLHLRTENLLRRLNAPESEWPRFLPPQTA</sequence>
<proteinExistence type="predicted"/>
<dbReference type="InterPro" id="IPR052340">
    <property type="entry name" value="RNase_Y/CdgJ"/>
</dbReference>
<dbReference type="OrthoDB" id="9126875at2"/>
<dbReference type="Pfam" id="PF08668">
    <property type="entry name" value="HDOD"/>
    <property type="match status" value="1"/>
</dbReference>
<comment type="caution">
    <text evidence="2">The sequence shown here is derived from an EMBL/GenBank/DDBJ whole genome shotgun (WGS) entry which is preliminary data.</text>
</comment>
<keyword evidence="3" id="KW-1185">Reference proteome</keyword>
<protein>
    <submittedName>
        <fullName evidence="2">Histidine kinase</fullName>
    </submittedName>
</protein>
<keyword evidence="2" id="KW-0808">Transferase</keyword>
<dbReference type="Gene3D" id="1.10.3210.10">
    <property type="entry name" value="Hypothetical protein af1432"/>
    <property type="match status" value="1"/>
</dbReference>
<organism evidence="2 3">
    <name type="scientific">Parazoarcus communis SWub3 = DSM 12120</name>
    <dbReference type="NCBI Taxonomy" id="1121029"/>
    <lineage>
        <taxon>Bacteria</taxon>
        <taxon>Pseudomonadati</taxon>
        <taxon>Pseudomonadota</taxon>
        <taxon>Betaproteobacteria</taxon>
        <taxon>Rhodocyclales</taxon>
        <taxon>Zoogloeaceae</taxon>
        <taxon>Parazoarcus</taxon>
    </lineage>
</organism>
<gene>
    <name evidence="2" type="ORF">DNK49_11305</name>
</gene>
<feature type="domain" description="HDOD" evidence="1">
    <location>
        <begin position="23"/>
        <end position="222"/>
    </location>
</feature>
<dbReference type="PROSITE" id="PS51833">
    <property type="entry name" value="HDOD"/>
    <property type="match status" value="1"/>
</dbReference>
<dbReference type="GO" id="GO:0016301">
    <property type="term" value="F:kinase activity"/>
    <property type="evidence" value="ECO:0007669"/>
    <property type="project" value="UniProtKB-KW"/>
</dbReference>
<dbReference type="AlphaFoldDB" id="A0A323UXQ8"/>
<accession>A0A323UXQ8</accession>
<evidence type="ECO:0000313" key="3">
    <source>
        <dbReference type="Proteomes" id="UP000248259"/>
    </source>
</evidence>
<evidence type="ECO:0000313" key="2">
    <source>
        <dbReference type="EMBL" id="PZA16683.1"/>
    </source>
</evidence>
<dbReference type="SUPFAM" id="SSF109604">
    <property type="entry name" value="HD-domain/PDEase-like"/>
    <property type="match status" value="1"/>
</dbReference>
<dbReference type="PANTHER" id="PTHR33525">
    <property type="match status" value="1"/>
</dbReference>